<sequence>MEICPSIVLSTVMIANAPIDPVNDINLPYLAANNPAMKNVLSPISLINMSRKIEESPRRCH</sequence>
<protein>
    <submittedName>
        <fullName evidence="1">Uncharacterized protein</fullName>
    </submittedName>
</protein>
<proteinExistence type="predicted"/>
<evidence type="ECO:0000313" key="1">
    <source>
        <dbReference type="EMBL" id="ADD95816.1"/>
    </source>
</evidence>
<organism evidence="1">
    <name type="scientific">uncultured organism MedDCM-OCT-S08-C998</name>
    <dbReference type="NCBI Taxonomy" id="743643"/>
    <lineage>
        <taxon>unclassified sequences</taxon>
        <taxon>environmental samples</taxon>
    </lineage>
</organism>
<accession>D6PJB5</accession>
<name>D6PJB5_9ZZZZ</name>
<dbReference type="EMBL" id="GU943101">
    <property type="protein sequence ID" value="ADD95816.1"/>
    <property type="molecule type" value="Genomic_DNA"/>
</dbReference>
<reference evidence="1" key="1">
    <citation type="journal article" date="2010" name="ISME J.">
        <title>Metagenome of the Mediterranean deep chlorophyll maximum studied by direct and fosmid library 454 pyrosequencing.</title>
        <authorList>
            <person name="Ghai R."/>
            <person name="Martin-Cuadrado A.B."/>
            <person name="Molto A.G."/>
            <person name="Heredia I.G."/>
            <person name="Cabrera R."/>
            <person name="Martin J."/>
            <person name="Verdu M."/>
            <person name="Deschamps P."/>
            <person name="Moreira D."/>
            <person name="Lopez-Garcia P."/>
            <person name="Mira A."/>
            <person name="Rodriguez-Valera F."/>
        </authorList>
    </citation>
    <scope>NUCLEOTIDE SEQUENCE</scope>
</reference>
<dbReference type="AlphaFoldDB" id="D6PJB5"/>